<feature type="compositionally biased region" description="Basic residues" evidence="1">
    <location>
        <begin position="11"/>
        <end position="22"/>
    </location>
</feature>
<reference evidence="2 3" key="1">
    <citation type="submission" date="2017-06" db="EMBL/GenBank/DDBJ databases">
        <title>Genome of Fusarium nygamai isolate CS10214.</title>
        <authorList>
            <person name="Gardiner D.M."/>
            <person name="Obanor F."/>
            <person name="Kazan K."/>
        </authorList>
    </citation>
    <scope>NUCLEOTIDE SEQUENCE [LARGE SCALE GENOMIC DNA]</scope>
    <source>
        <strain evidence="2 3">CS10214</strain>
    </source>
</reference>
<accession>A0A2K0U1L1</accession>
<comment type="caution">
    <text evidence="2">The sequence shown here is derived from an EMBL/GenBank/DDBJ whole genome shotgun (WGS) entry which is preliminary data.</text>
</comment>
<name>A0A2K0U1L1_GIBNY</name>
<gene>
    <name evidence="2" type="ORF">FNYG_15885</name>
</gene>
<evidence type="ECO:0000256" key="1">
    <source>
        <dbReference type="SAM" id="MobiDB-lite"/>
    </source>
</evidence>
<dbReference type="Proteomes" id="UP000236664">
    <property type="component" value="Unassembled WGS sequence"/>
</dbReference>
<keyword evidence="3" id="KW-1185">Reference proteome</keyword>
<proteinExistence type="predicted"/>
<dbReference type="EMBL" id="MTQA01000798">
    <property type="protein sequence ID" value="PNP51659.1"/>
    <property type="molecule type" value="Genomic_DNA"/>
</dbReference>
<protein>
    <submittedName>
        <fullName evidence="2">Uncharacterized protein</fullName>
    </submittedName>
</protein>
<evidence type="ECO:0000313" key="3">
    <source>
        <dbReference type="Proteomes" id="UP000236664"/>
    </source>
</evidence>
<dbReference type="AlphaFoldDB" id="A0A2K0U1L1"/>
<sequence length="118" mass="13222">MGDDPDGSGGGHHRPQRKRVRTTKVLEMEQQNGNMEWQEEGETREGALGQNRVRKQAAPKSAGDIVEAVQSLKQLLEQDLNKKVEAMKAEFQLEFTKLSDRMAEEVARATAQMAQELS</sequence>
<feature type="region of interest" description="Disordered" evidence="1">
    <location>
        <begin position="1"/>
        <end position="61"/>
    </location>
</feature>
<evidence type="ECO:0000313" key="2">
    <source>
        <dbReference type="EMBL" id="PNP51659.1"/>
    </source>
</evidence>
<organism evidence="2 3">
    <name type="scientific">Gibberella nygamai</name>
    <name type="common">Bean root rot disease fungus</name>
    <name type="synonym">Fusarium nygamai</name>
    <dbReference type="NCBI Taxonomy" id="42673"/>
    <lineage>
        <taxon>Eukaryota</taxon>
        <taxon>Fungi</taxon>
        <taxon>Dikarya</taxon>
        <taxon>Ascomycota</taxon>
        <taxon>Pezizomycotina</taxon>
        <taxon>Sordariomycetes</taxon>
        <taxon>Hypocreomycetidae</taxon>
        <taxon>Hypocreales</taxon>
        <taxon>Nectriaceae</taxon>
        <taxon>Fusarium</taxon>
        <taxon>Fusarium fujikuroi species complex</taxon>
    </lineage>
</organism>
<dbReference type="OrthoDB" id="5065823at2759"/>